<dbReference type="AlphaFoldDB" id="A0A392RS51"/>
<reference evidence="1 2" key="1">
    <citation type="journal article" date="2018" name="Front. Plant Sci.">
        <title>Red Clover (Trifolium pratense) and Zigzag Clover (T. medium) - A Picture of Genomic Similarities and Differences.</title>
        <authorList>
            <person name="Dluhosova J."/>
            <person name="Istvanek J."/>
            <person name="Nedelnik J."/>
            <person name="Repkova J."/>
        </authorList>
    </citation>
    <scope>NUCLEOTIDE SEQUENCE [LARGE SCALE GENOMIC DNA]</scope>
    <source>
        <strain evidence="2">cv. 10/8</strain>
        <tissue evidence="1">Leaf</tissue>
    </source>
</reference>
<comment type="caution">
    <text evidence="1">The sequence shown here is derived from an EMBL/GenBank/DDBJ whole genome shotgun (WGS) entry which is preliminary data.</text>
</comment>
<protein>
    <submittedName>
        <fullName evidence="1">Uncharacterized protein</fullName>
    </submittedName>
</protein>
<feature type="non-terminal residue" evidence="1">
    <location>
        <position position="31"/>
    </location>
</feature>
<accession>A0A392RS51</accession>
<evidence type="ECO:0000313" key="2">
    <source>
        <dbReference type="Proteomes" id="UP000265520"/>
    </source>
</evidence>
<evidence type="ECO:0000313" key="1">
    <source>
        <dbReference type="EMBL" id="MCI38610.1"/>
    </source>
</evidence>
<keyword evidence="2" id="KW-1185">Reference proteome</keyword>
<sequence length="31" mass="3591">MSSLRYATQGFFKRLAGEKAEHLSMRTCWGK</sequence>
<name>A0A392RS51_9FABA</name>
<organism evidence="1 2">
    <name type="scientific">Trifolium medium</name>
    <dbReference type="NCBI Taxonomy" id="97028"/>
    <lineage>
        <taxon>Eukaryota</taxon>
        <taxon>Viridiplantae</taxon>
        <taxon>Streptophyta</taxon>
        <taxon>Embryophyta</taxon>
        <taxon>Tracheophyta</taxon>
        <taxon>Spermatophyta</taxon>
        <taxon>Magnoliopsida</taxon>
        <taxon>eudicotyledons</taxon>
        <taxon>Gunneridae</taxon>
        <taxon>Pentapetalae</taxon>
        <taxon>rosids</taxon>
        <taxon>fabids</taxon>
        <taxon>Fabales</taxon>
        <taxon>Fabaceae</taxon>
        <taxon>Papilionoideae</taxon>
        <taxon>50 kb inversion clade</taxon>
        <taxon>NPAAA clade</taxon>
        <taxon>Hologalegina</taxon>
        <taxon>IRL clade</taxon>
        <taxon>Trifolieae</taxon>
        <taxon>Trifolium</taxon>
    </lineage>
</organism>
<dbReference type="EMBL" id="LXQA010257620">
    <property type="protein sequence ID" value="MCI38610.1"/>
    <property type="molecule type" value="Genomic_DNA"/>
</dbReference>
<dbReference type="Proteomes" id="UP000265520">
    <property type="component" value="Unassembled WGS sequence"/>
</dbReference>
<proteinExistence type="predicted"/>